<organism evidence="1 2">
    <name type="scientific">Ruminiclostridium papyrosolvens C7</name>
    <dbReference type="NCBI Taxonomy" id="1330534"/>
    <lineage>
        <taxon>Bacteria</taxon>
        <taxon>Bacillati</taxon>
        <taxon>Bacillota</taxon>
        <taxon>Clostridia</taxon>
        <taxon>Eubacteriales</taxon>
        <taxon>Oscillospiraceae</taxon>
        <taxon>Ruminiclostridium</taxon>
    </lineage>
</organism>
<proteinExistence type="predicted"/>
<evidence type="ECO:0000313" key="1">
    <source>
        <dbReference type="EMBL" id="EPR10264.1"/>
    </source>
</evidence>
<dbReference type="Gene3D" id="1.10.10.10">
    <property type="entry name" value="Winged helix-like DNA-binding domain superfamily/Winged helix DNA-binding domain"/>
    <property type="match status" value="1"/>
</dbReference>
<accession>U4QZG1</accession>
<evidence type="ECO:0008006" key="3">
    <source>
        <dbReference type="Google" id="ProtNLM"/>
    </source>
</evidence>
<dbReference type="AlphaFoldDB" id="U4QZG1"/>
<dbReference type="RefSeq" id="WP_020816300.1">
    <property type="nucleotide sequence ID" value="NZ_ATAY01000069.1"/>
</dbReference>
<name>U4QZG1_9FIRM</name>
<dbReference type="STRING" id="1330534.L323_14205"/>
<dbReference type="Pfam" id="PF13730">
    <property type="entry name" value="HTH_36"/>
    <property type="match status" value="1"/>
</dbReference>
<reference evidence="1 2" key="1">
    <citation type="journal article" date="2013" name="Genome Announc.">
        <title>Draft Genome Sequence of the Cellulolytic Bacterium Clostridium papyrosolvens C7 (ATCC 700395).</title>
        <authorList>
            <person name="Zepeda V."/>
            <person name="Dassa B."/>
            <person name="Borovok I."/>
            <person name="Lamed R."/>
            <person name="Bayer E.A."/>
            <person name="Cate J.H."/>
        </authorList>
    </citation>
    <scope>NUCLEOTIDE SEQUENCE [LARGE SCALE GENOMIC DNA]</scope>
    <source>
        <strain evidence="1 2">C7</strain>
    </source>
</reference>
<dbReference type="InterPro" id="IPR036388">
    <property type="entry name" value="WH-like_DNA-bd_sf"/>
</dbReference>
<dbReference type="SUPFAM" id="SSF46785">
    <property type="entry name" value="Winged helix' DNA-binding domain"/>
    <property type="match status" value="1"/>
</dbReference>
<evidence type="ECO:0000313" key="2">
    <source>
        <dbReference type="Proteomes" id="UP000016860"/>
    </source>
</evidence>
<gene>
    <name evidence="1" type="ORF">L323_14205</name>
</gene>
<comment type="caution">
    <text evidence="1">The sequence shown here is derived from an EMBL/GenBank/DDBJ whole genome shotgun (WGS) entry which is preliminary data.</text>
</comment>
<dbReference type="PATRIC" id="fig|1330534.3.peg.2816"/>
<dbReference type="Proteomes" id="UP000016860">
    <property type="component" value="Unassembled WGS sequence"/>
</dbReference>
<sequence length="104" mass="11850">MYMNEAFDSICFTGSIVSQSARFVYLCLCKHADNTNQTCFPSLNRIAQIVGKSISTIMRAMRELCKYGAVERTPRFKKDGGQTSNLYKAQHIQLVFRNEKIDLS</sequence>
<protein>
    <recommendedName>
        <fullName evidence="3">Transcriptional regulator</fullName>
    </recommendedName>
</protein>
<dbReference type="EMBL" id="ATAY01000069">
    <property type="protein sequence ID" value="EPR10264.1"/>
    <property type="molecule type" value="Genomic_DNA"/>
</dbReference>
<dbReference type="InterPro" id="IPR036390">
    <property type="entry name" value="WH_DNA-bd_sf"/>
</dbReference>